<evidence type="ECO:0008006" key="3">
    <source>
        <dbReference type="Google" id="ProtNLM"/>
    </source>
</evidence>
<protein>
    <recommendedName>
        <fullName evidence="3">Secreted protein</fullName>
    </recommendedName>
</protein>
<sequence>MGRGPVLYGFWLSALLPELQKASLVVHGKRRFPEHSLTGQHILRFCCPRKNRDCLAVRSALLFQHSVGLLCDKPRICRGAGRLLVGKGVEGETEREQKIESYTHNGLYAVGGVRTRWGIRNRGMLLEK</sequence>
<keyword evidence="2" id="KW-1185">Reference proteome</keyword>
<evidence type="ECO:0000313" key="2">
    <source>
        <dbReference type="Proteomes" id="UP001066276"/>
    </source>
</evidence>
<name>A0AAV7KQL3_PLEWA</name>
<reference evidence="1" key="1">
    <citation type="journal article" date="2022" name="bioRxiv">
        <title>Sequencing and chromosome-scale assembly of the giantPleurodeles waltlgenome.</title>
        <authorList>
            <person name="Brown T."/>
            <person name="Elewa A."/>
            <person name="Iarovenko S."/>
            <person name="Subramanian E."/>
            <person name="Araus A.J."/>
            <person name="Petzold A."/>
            <person name="Susuki M."/>
            <person name="Suzuki K.-i.T."/>
            <person name="Hayashi T."/>
            <person name="Toyoda A."/>
            <person name="Oliveira C."/>
            <person name="Osipova E."/>
            <person name="Leigh N.D."/>
            <person name="Simon A."/>
            <person name="Yun M.H."/>
        </authorList>
    </citation>
    <scope>NUCLEOTIDE SEQUENCE</scope>
    <source>
        <strain evidence="1">20211129_DDA</strain>
        <tissue evidence="1">Liver</tissue>
    </source>
</reference>
<organism evidence="1 2">
    <name type="scientific">Pleurodeles waltl</name>
    <name type="common">Iberian ribbed newt</name>
    <dbReference type="NCBI Taxonomy" id="8319"/>
    <lineage>
        <taxon>Eukaryota</taxon>
        <taxon>Metazoa</taxon>
        <taxon>Chordata</taxon>
        <taxon>Craniata</taxon>
        <taxon>Vertebrata</taxon>
        <taxon>Euteleostomi</taxon>
        <taxon>Amphibia</taxon>
        <taxon>Batrachia</taxon>
        <taxon>Caudata</taxon>
        <taxon>Salamandroidea</taxon>
        <taxon>Salamandridae</taxon>
        <taxon>Pleurodelinae</taxon>
        <taxon>Pleurodeles</taxon>
    </lineage>
</organism>
<proteinExistence type="predicted"/>
<accession>A0AAV7KQL3</accession>
<evidence type="ECO:0000313" key="1">
    <source>
        <dbReference type="EMBL" id="KAJ1080694.1"/>
    </source>
</evidence>
<dbReference type="AlphaFoldDB" id="A0AAV7KQL3"/>
<gene>
    <name evidence="1" type="ORF">NDU88_000888</name>
</gene>
<dbReference type="EMBL" id="JANPWB010000016">
    <property type="protein sequence ID" value="KAJ1080694.1"/>
    <property type="molecule type" value="Genomic_DNA"/>
</dbReference>
<comment type="caution">
    <text evidence="1">The sequence shown here is derived from an EMBL/GenBank/DDBJ whole genome shotgun (WGS) entry which is preliminary data.</text>
</comment>
<dbReference type="Proteomes" id="UP001066276">
    <property type="component" value="Chromosome 12"/>
</dbReference>